<comment type="caution">
    <text evidence="1">The sequence shown here is derived from an EMBL/GenBank/DDBJ whole genome shotgun (WGS) entry which is preliminary data.</text>
</comment>
<dbReference type="Pfam" id="PF13516">
    <property type="entry name" value="LRR_6"/>
    <property type="match status" value="1"/>
</dbReference>
<evidence type="ECO:0000313" key="1">
    <source>
        <dbReference type="EMBL" id="KAG6378727.1"/>
    </source>
</evidence>
<evidence type="ECO:0000313" key="2">
    <source>
        <dbReference type="Proteomes" id="UP000683000"/>
    </source>
</evidence>
<dbReference type="PANTHER" id="PTHR13318">
    <property type="entry name" value="PARTNER OF PAIRED, ISOFORM B-RELATED"/>
    <property type="match status" value="1"/>
</dbReference>
<dbReference type="OrthoDB" id="10257471at2759"/>
<dbReference type="GO" id="GO:0031146">
    <property type="term" value="P:SCF-dependent proteasomal ubiquitin-dependent protein catabolic process"/>
    <property type="evidence" value="ECO:0007669"/>
    <property type="project" value="TreeGrafter"/>
</dbReference>
<name>A0A8I2YYB0_9AGAM</name>
<dbReference type="SUPFAM" id="SSF52047">
    <property type="entry name" value="RNI-like"/>
    <property type="match status" value="2"/>
</dbReference>
<proteinExistence type="predicted"/>
<dbReference type="SMART" id="SM00367">
    <property type="entry name" value="LRR_CC"/>
    <property type="match status" value="9"/>
</dbReference>
<dbReference type="PANTHER" id="PTHR13318:SF95">
    <property type="entry name" value="F-BOX PROTEIN YLR352W"/>
    <property type="match status" value="1"/>
</dbReference>
<reference evidence="1" key="1">
    <citation type="submission" date="2021-03" db="EMBL/GenBank/DDBJ databases">
        <title>Evolutionary innovations through gain and loss of genes in the ectomycorrhizal Boletales.</title>
        <authorList>
            <person name="Wu G."/>
            <person name="Miyauchi S."/>
            <person name="Morin E."/>
            <person name="Yang Z.-L."/>
            <person name="Xu J."/>
            <person name="Martin F.M."/>
        </authorList>
    </citation>
    <scope>NUCLEOTIDE SEQUENCE</scope>
    <source>
        <strain evidence="1">BR01</strain>
    </source>
</reference>
<dbReference type="InterPro" id="IPR001611">
    <property type="entry name" value="Leu-rich_rpt"/>
</dbReference>
<dbReference type="EMBL" id="JAGFBS010000006">
    <property type="protein sequence ID" value="KAG6378727.1"/>
    <property type="molecule type" value="Genomic_DNA"/>
</dbReference>
<keyword evidence="2" id="KW-1185">Reference proteome</keyword>
<dbReference type="GO" id="GO:0019005">
    <property type="term" value="C:SCF ubiquitin ligase complex"/>
    <property type="evidence" value="ECO:0007669"/>
    <property type="project" value="TreeGrafter"/>
</dbReference>
<dbReference type="Proteomes" id="UP000683000">
    <property type="component" value="Unassembled WGS sequence"/>
</dbReference>
<dbReference type="InterPro" id="IPR032675">
    <property type="entry name" value="LRR_dom_sf"/>
</dbReference>
<dbReference type="AlphaFoldDB" id="A0A8I2YYB0"/>
<accession>A0A8I2YYB0</accession>
<organism evidence="1 2">
    <name type="scientific">Boletus reticuloceps</name>
    <dbReference type="NCBI Taxonomy" id="495285"/>
    <lineage>
        <taxon>Eukaryota</taxon>
        <taxon>Fungi</taxon>
        <taxon>Dikarya</taxon>
        <taxon>Basidiomycota</taxon>
        <taxon>Agaricomycotina</taxon>
        <taxon>Agaricomycetes</taxon>
        <taxon>Agaricomycetidae</taxon>
        <taxon>Boletales</taxon>
        <taxon>Boletineae</taxon>
        <taxon>Boletaceae</taxon>
        <taxon>Boletoideae</taxon>
        <taxon>Boletus</taxon>
    </lineage>
</organism>
<dbReference type="Gene3D" id="3.80.10.10">
    <property type="entry name" value="Ribonuclease Inhibitor"/>
    <property type="match status" value="3"/>
</dbReference>
<dbReference type="InterPro" id="IPR006553">
    <property type="entry name" value="Leu-rich_rpt_Cys-con_subtyp"/>
</dbReference>
<sequence>MESDRPDFEDMERLIDRLPETETERRLVKHLVIRDPNCGVKDEWVTPEMTFCRRLESVVLSGVPDASDKTIVRLARDNPNLRGLDLTGCKYVSEVAIVELVSQAPPLQWLQLSGVVLTDSTVSAIAKTFCKLVELELCDEPLLSAVSARDIWTYSRKLRMLRLARCPLLTDKALPSPIKKGGNVTTTGSDKPLPHRPSTWLDGLPLLILRHTAVDLRVLDLSYCTKLTDEGIEGVLVHAPSLHTLSLAGCTNLTDRSVENICKLGVQLGAVTLAHVWRVTDAGIVKLARACLGLKSVDLACREPQFSELRRVCRLLTDMSVFELAELENLHRLVLVRVPKLTDNAIYQLGDHARSLERLHLSYCDRVSLKAIHHLLRNAPRLNHLTATGVPAARRAGLSRFSDRAPETMDEDQKSAFRVFSGENLRALRRFLGKEKLRREEAEAQNIPFVARSDDKMDLY</sequence>
<gene>
    <name evidence="1" type="ORF">JVT61DRAFT_13000</name>
</gene>
<protein>
    <submittedName>
        <fullName evidence="1">RNI-like protein</fullName>
    </submittedName>
</protein>